<keyword evidence="3" id="KW-1185">Reference proteome</keyword>
<dbReference type="AlphaFoldDB" id="A0A165FAG8"/>
<organism evidence="2 3">
    <name type="scientific">Exidia glandulosa HHB12029</name>
    <dbReference type="NCBI Taxonomy" id="1314781"/>
    <lineage>
        <taxon>Eukaryota</taxon>
        <taxon>Fungi</taxon>
        <taxon>Dikarya</taxon>
        <taxon>Basidiomycota</taxon>
        <taxon>Agaricomycotina</taxon>
        <taxon>Agaricomycetes</taxon>
        <taxon>Auriculariales</taxon>
        <taxon>Exidiaceae</taxon>
        <taxon>Exidia</taxon>
    </lineage>
</organism>
<reference evidence="2 3" key="1">
    <citation type="journal article" date="2016" name="Mol. Biol. Evol.">
        <title>Comparative Genomics of Early-Diverging Mushroom-Forming Fungi Provides Insights into the Origins of Lignocellulose Decay Capabilities.</title>
        <authorList>
            <person name="Nagy L.G."/>
            <person name="Riley R."/>
            <person name="Tritt A."/>
            <person name="Adam C."/>
            <person name="Daum C."/>
            <person name="Floudas D."/>
            <person name="Sun H."/>
            <person name="Yadav J.S."/>
            <person name="Pangilinan J."/>
            <person name="Larsson K.H."/>
            <person name="Matsuura K."/>
            <person name="Barry K."/>
            <person name="Labutti K."/>
            <person name="Kuo R."/>
            <person name="Ohm R.A."/>
            <person name="Bhattacharya S.S."/>
            <person name="Shirouzu T."/>
            <person name="Yoshinaga Y."/>
            <person name="Martin F.M."/>
            <person name="Grigoriev I.V."/>
            <person name="Hibbett D.S."/>
        </authorList>
    </citation>
    <scope>NUCLEOTIDE SEQUENCE [LARGE SCALE GENOMIC DNA]</scope>
    <source>
        <strain evidence="2 3">HHB12029</strain>
    </source>
</reference>
<evidence type="ECO:0000313" key="3">
    <source>
        <dbReference type="Proteomes" id="UP000077266"/>
    </source>
</evidence>
<protein>
    <submittedName>
        <fullName evidence="2">Uncharacterized protein</fullName>
    </submittedName>
</protein>
<dbReference type="Proteomes" id="UP000077266">
    <property type="component" value="Unassembled WGS sequence"/>
</dbReference>
<keyword evidence="1" id="KW-0472">Membrane</keyword>
<dbReference type="STRING" id="1314781.A0A165FAG8"/>
<evidence type="ECO:0000313" key="2">
    <source>
        <dbReference type="EMBL" id="KZV88677.1"/>
    </source>
</evidence>
<keyword evidence="1" id="KW-1133">Transmembrane helix</keyword>
<dbReference type="OrthoDB" id="3362246at2759"/>
<dbReference type="EMBL" id="KV426093">
    <property type="protein sequence ID" value="KZV88677.1"/>
    <property type="molecule type" value="Genomic_DNA"/>
</dbReference>
<keyword evidence="1" id="KW-0812">Transmembrane</keyword>
<evidence type="ECO:0000256" key="1">
    <source>
        <dbReference type="SAM" id="Phobius"/>
    </source>
</evidence>
<accession>A0A165FAG8</accession>
<proteinExistence type="predicted"/>
<feature type="transmembrane region" description="Helical" evidence="1">
    <location>
        <begin position="64"/>
        <end position="81"/>
    </location>
</feature>
<gene>
    <name evidence="2" type="ORF">EXIGLDRAFT_839047</name>
</gene>
<name>A0A165FAG8_EXIGL</name>
<sequence>MQLWNGLIHVRPRPRPLLHGFANVTLYDIGIKPDGQTVVFSSTGASLWCSPAAEPAYFVSQSPLMMFAVSFIALALAVLGAHAQLIMHTPGAGLIECQDPQLSWEGNIGPVQILVFPGGVTAGPPPETLPPVPSGTTTTWLVEVPNGISITFALHDLTTGQTVFSAPALVAANPDGDTSCLGKNPQGDSDAD</sequence>
<dbReference type="InParanoid" id="A0A165FAG8"/>